<dbReference type="PROSITE" id="PS00138">
    <property type="entry name" value="SUBTILASE_SER"/>
    <property type="match status" value="1"/>
</dbReference>
<keyword evidence="2 5" id="KW-0645">Protease</keyword>
<comment type="similarity">
    <text evidence="1 5 6">Belongs to the peptidase S8 family.</text>
</comment>
<dbReference type="InterPro" id="IPR015500">
    <property type="entry name" value="Peptidase_S8_subtilisin-rel"/>
</dbReference>
<dbReference type="InterPro" id="IPR034193">
    <property type="entry name" value="PCSK9_ProteinaseK-like"/>
</dbReference>
<keyword evidence="7" id="KW-0472">Membrane</keyword>
<dbReference type="OrthoDB" id="206201at2759"/>
<dbReference type="InterPro" id="IPR000209">
    <property type="entry name" value="Peptidase_S8/S53_dom"/>
</dbReference>
<evidence type="ECO:0000256" key="2">
    <source>
        <dbReference type="ARBA" id="ARBA00022670"/>
    </source>
</evidence>
<dbReference type="PROSITE" id="PS00136">
    <property type="entry name" value="SUBTILASE_ASP"/>
    <property type="match status" value="1"/>
</dbReference>
<proteinExistence type="inferred from homology"/>
<dbReference type="VEuPathDB" id="FungiDB:BCV72DRAFT_281978"/>
<dbReference type="InterPro" id="IPR023828">
    <property type="entry name" value="Peptidase_S8_Ser-AS"/>
</dbReference>
<dbReference type="EMBL" id="KV922107">
    <property type="protein sequence ID" value="ORE01689.1"/>
    <property type="molecule type" value="Genomic_DNA"/>
</dbReference>
<accession>A0A1X0QPL3</accession>
<feature type="active site" description="Charge relay system" evidence="5">
    <location>
        <position position="354"/>
    </location>
</feature>
<dbReference type="PANTHER" id="PTHR43806">
    <property type="entry name" value="PEPTIDASE S8"/>
    <property type="match status" value="1"/>
</dbReference>
<dbReference type="PRINTS" id="PR00723">
    <property type="entry name" value="SUBTILISIN"/>
</dbReference>
<evidence type="ECO:0000256" key="6">
    <source>
        <dbReference type="RuleBase" id="RU003355"/>
    </source>
</evidence>
<reference evidence="10" key="1">
    <citation type="journal article" date="2016" name="Proc. Natl. Acad. Sci. U.S.A.">
        <title>Lipid metabolic changes in an early divergent fungus govern the establishment of a mutualistic symbiosis with endobacteria.</title>
        <authorList>
            <person name="Lastovetsky O.A."/>
            <person name="Gaspar M.L."/>
            <person name="Mondo S.J."/>
            <person name="LaButti K.M."/>
            <person name="Sandor L."/>
            <person name="Grigoriev I.V."/>
            <person name="Henry S.A."/>
            <person name="Pawlowska T.E."/>
        </authorList>
    </citation>
    <scope>NUCLEOTIDE SEQUENCE [LARGE SCALE GENOMIC DNA]</scope>
    <source>
        <strain evidence="10">ATCC 52814</strain>
    </source>
</reference>
<gene>
    <name evidence="10" type="ORF">BCV72DRAFT_281978</name>
</gene>
<feature type="signal peptide" evidence="8">
    <location>
        <begin position="1"/>
        <end position="18"/>
    </location>
</feature>
<sequence>MIATLFLLCLYFYNVALASIHKNVAPVVSELKDTDQYIIIFKPEVPSIKIHNQLKHIQLHQTTKHKSHHTSKLHAVDNSYSSIGKFKWYSAQFYSEPFEEYLSTNQTVNDTVHYWVKDTQFSLQEFIQTNPPSWGLDRIDQREGLDNEYRFASSQGTGVTIYLMDTGIREDHNDIAGRVTIGKTIVGDPNDPSDKNGHGTFVAGVCCGTKYGVAKNAQIVSVKTLDDEGNGRLSDVLIGLEWIVQQHKSQPNAKSIVNLSLGALYSQPTNDAITAAMSLGIHFSIAAGNYGEDACKYSPGSTPGAITVGAFDQDDSVSYYSNFGKCVDIFAPGTNIKSIWPTSQDATHVLTGTSMAAPHVAGTMAIFLSQANFTPPELATYLKNVSTLRTEDFTINNTGTWYSENKTVIDNAIDVGYQVQNLMNQKTRVNLLYNHPQDGQQFWVYGRTLNSASILSFNFMIPLFTAIITFIILF</sequence>
<dbReference type="InterPro" id="IPR023827">
    <property type="entry name" value="Peptidase_S8_Asp-AS"/>
</dbReference>
<dbReference type="GO" id="GO:0004252">
    <property type="term" value="F:serine-type endopeptidase activity"/>
    <property type="evidence" value="ECO:0007669"/>
    <property type="project" value="UniProtKB-UniRule"/>
</dbReference>
<organism evidence="10">
    <name type="scientific">Rhizopus microsporus var. microsporus</name>
    <dbReference type="NCBI Taxonomy" id="86635"/>
    <lineage>
        <taxon>Eukaryota</taxon>
        <taxon>Fungi</taxon>
        <taxon>Fungi incertae sedis</taxon>
        <taxon>Mucoromycota</taxon>
        <taxon>Mucoromycotina</taxon>
        <taxon>Mucoromycetes</taxon>
        <taxon>Mucorales</taxon>
        <taxon>Mucorineae</taxon>
        <taxon>Rhizopodaceae</taxon>
        <taxon>Rhizopus</taxon>
    </lineage>
</organism>
<dbReference type="Proteomes" id="UP000242414">
    <property type="component" value="Unassembled WGS sequence"/>
</dbReference>
<keyword evidence="7" id="KW-0812">Transmembrane</keyword>
<feature type="chain" id="PRO_5013162743" evidence="8">
    <location>
        <begin position="19"/>
        <end position="474"/>
    </location>
</feature>
<evidence type="ECO:0000259" key="9">
    <source>
        <dbReference type="Pfam" id="PF00082"/>
    </source>
</evidence>
<evidence type="ECO:0000256" key="5">
    <source>
        <dbReference type="PROSITE-ProRule" id="PRU01240"/>
    </source>
</evidence>
<feature type="transmembrane region" description="Helical" evidence="7">
    <location>
        <begin position="454"/>
        <end position="473"/>
    </location>
</feature>
<dbReference type="FunFam" id="3.40.50.200:FF:000007">
    <property type="entry name" value="Subtilisin-like serine protease"/>
    <property type="match status" value="1"/>
</dbReference>
<evidence type="ECO:0000256" key="7">
    <source>
        <dbReference type="SAM" id="Phobius"/>
    </source>
</evidence>
<keyword evidence="7" id="KW-1133">Transmembrane helix</keyword>
<dbReference type="CDD" id="cd04077">
    <property type="entry name" value="Peptidases_S8_PCSK9_ProteinaseK_like"/>
    <property type="match status" value="1"/>
</dbReference>
<evidence type="ECO:0000256" key="4">
    <source>
        <dbReference type="ARBA" id="ARBA00022825"/>
    </source>
</evidence>
<feature type="active site" description="Charge relay system" evidence="5">
    <location>
        <position position="165"/>
    </location>
</feature>
<evidence type="ECO:0000256" key="3">
    <source>
        <dbReference type="ARBA" id="ARBA00022801"/>
    </source>
</evidence>
<dbReference type="GO" id="GO:0006508">
    <property type="term" value="P:proteolysis"/>
    <property type="evidence" value="ECO:0007669"/>
    <property type="project" value="UniProtKB-KW"/>
</dbReference>
<name>A0A1X0QPL3_RHIZD</name>
<evidence type="ECO:0000256" key="1">
    <source>
        <dbReference type="ARBA" id="ARBA00011073"/>
    </source>
</evidence>
<dbReference type="PANTHER" id="PTHR43806:SF13">
    <property type="entry name" value="SUBTILASE-TYPE PROTEINASE RRT12"/>
    <property type="match status" value="1"/>
</dbReference>
<feature type="domain" description="Peptidase S8/S53" evidence="9">
    <location>
        <begin position="156"/>
        <end position="386"/>
    </location>
</feature>
<dbReference type="InterPro" id="IPR036852">
    <property type="entry name" value="Peptidase_S8/S53_dom_sf"/>
</dbReference>
<evidence type="ECO:0000256" key="8">
    <source>
        <dbReference type="SAM" id="SignalP"/>
    </source>
</evidence>
<keyword evidence="3 5" id="KW-0378">Hydrolase</keyword>
<dbReference type="GO" id="GO:0005615">
    <property type="term" value="C:extracellular space"/>
    <property type="evidence" value="ECO:0007669"/>
    <property type="project" value="TreeGrafter"/>
</dbReference>
<dbReference type="SUPFAM" id="SSF52743">
    <property type="entry name" value="Subtilisin-like"/>
    <property type="match status" value="1"/>
</dbReference>
<dbReference type="PROSITE" id="PS51892">
    <property type="entry name" value="SUBTILASE"/>
    <property type="match status" value="1"/>
</dbReference>
<dbReference type="Pfam" id="PF00082">
    <property type="entry name" value="Peptidase_S8"/>
    <property type="match status" value="1"/>
</dbReference>
<evidence type="ECO:0000313" key="10">
    <source>
        <dbReference type="EMBL" id="ORE01689.1"/>
    </source>
</evidence>
<dbReference type="InterPro" id="IPR050131">
    <property type="entry name" value="Peptidase_S8_subtilisin-like"/>
</dbReference>
<keyword evidence="4 5" id="KW-0720">Serine protease</keyword>
<feature type="active site" description="Charge relay system" evidence="5">
    <location>
        <position position="198"/>
    </location>
</feature>
<dbReference type="Gene3D" id="3.40.50.200">
    <property type="entry name" value="Peptidase S8/S53 domain"/>
    <property type="match status" value="1"/>
</dbReference>
<keyword evidence="8" id="KW-0732">Signal</keyword>
<dbReference type="AlphaFoldDB" id="A0A1X0QPL3"/>
<protein>
    <submittedName>
        <fullName evidence="10">Subtilisin-like protein</fullName>
    </submittedName>
</protein>